<organism evidence="1 2">
    <name type="scientific">Lithospermum erythrorhizon</name>
    <name type="common">Purple gromwell</name>
    <name type="synonym">Lithospermum officinale var. erythrorhizon</name>
    <dbReference type="NCBI Taxonomy" id="34254"/>
    <lineage>
        <taxon>Eukaryota</taxon>
        <taxon>Viridiplantae</taxon>
        <taxon>Streptophyta</taxon>
        <taxon>Embryophyta</taxon>
        <taxon>Tracheophyta</taxon>
        <taxon>Spermatophyta</taxon>
        <taxon>Magnoliopsida</taxon>
        <taxon>eudicotyledons</taxon>
        <taxon>Gunneridae</taxon>
        <taxon>Pentapetalae</taxon>
        <taxon>asterids</taxon>
        <taxon>lamiids</taxon>
        <taxon>Boraginales</taxon>
        <taxon>Boraginaceae</taxon>
        <taxon>Boraginoideae</taxon>
        <taxon>Lithospermeae</taxon>
        <taxon>Lithospermum</taxon>
    </lineage>
</organism>
<keyword evidence="2" id="KW-1185">Reference proteome</keyword>
<protein>
    <submittedName>
        <fullName evidence="1">Uncharacterized protein</fullName>
    </submittedName>
</protein>
<gene>
    <name evidence="1" type="ORF">LIER_40097</name>
</gene>
<dbReference type="EMBL" id="BAABME010022516">
    <property type="protein sequence ID" value="GAA0165986.1"/>
    <property type="molecule type" value="Genomic_DNA"/>
</dbReference>
<accession>A0AAV3QS12</accession>
<dbReference type="AlphaFoldDB" id="A0AAV3QS12"/>
<evidence type="ECO:0000313" key="2">
    <source>
        <dbReference type="Proteomes" id="UP001454036"/>
    </source>
</evidence>
<reference evidence="1 2" key="1">
    <citation type="submission" date="2024-01" db="EMBL/GenBank/DDBJ databases">
        <title>The complete chloroplast genome sequence of Lithospermum erythrorhizon: insights into the phylogenetic relationship among Boraginaceae species and the maternal lineages of purple gromwells.</title>
        <authorList>
            <person name="Okada T."/>
            <person name="Watanabe K."/>
        </authorList>
    </citation>
    <scope>NUCLEOTIDE SEQUENCE [LARGE SCALE GENOMIC DNA]</scope>
</reference>
<proteinExistence type="predicted"/>
<evidence type="ECO:0000313" key="1">
    <source>
        <dbReference type="EMBL" id="GAA0165986.1"/>
    </source>
</evidence>
<comment type="caution">
    <text evidence="1">The sequence shown here is derived from an EMBL/GenBank/DDBJ whole genome shotgun (WGS) entry which is preliminary data.</text>
</comment>
<dbReference type="Proteomes" id="UP001454036">
    <property type="component" value="Unassembled WGS sequence"/>
</dbReference>
<name>A0AAV3QS12_LITER</name>
<sequence length="134" mass="15574">MRLLLTHCVDRIIYILLFKDEIGLNLLWGFSPLGQPQVGIVEPYTVTAINDLEIRRTAYSPMHMMQLFARPSGTAMFRTCNYGTMKMPLNIANYLNELNHVIIRNGSRTWKMLVMGNEGVKLVFQWAREYHKII</sequence>